<dbReference type="EMBL" id="BPQB01000028">
    <property type="protein sequence ID" value="GJE92727.1"/>
    <property type="molecule type" value="Genomic_DNA"/>
</dbReference>
<name>A0A9P3LG54_9APHY</name>
<organism evidence="2 3">
    <name type="scientific">Phanerochaete sordida</name>
    <dbReference type="NCBI Taxonomy" id="48140"/>
    <lineage>
        <taxon>Eukaryota</taxon>
        <taxon>Fungi</taxon>
        <taxon>Dikarya</taxon>
        <taxon>Basidiomycota</taxon>
        <taxon>Agaricomycotina</taxon>
        <taxon>Agaricomycetes</taxon>
        <taxon>Polyporales</taxon>
        <taxon>Phanerochaetaceae</taxon>
        <taxon>Phanerochaete</taxon>
    </lineage>
</organism>
<dbReference type="Proteomes" id="UP000703269">
    <property type="component" value="Unassembled WGS sequence"/>
</dbReference>
<dbReference type="OrthoDB" id="5582146at2759"/>
<feature type="compositionally biased region" description="Low complexity" evidence="1">
    <location>
        <begin position="513"/>
        <end position="523"/>
    </location>
</feature>
<feature type="compositionally biased region" description="Low complexity" evidence="1">
    <location>
        <begin position="166"/>
        <end position="185"/>
    </location>
</feature>
<gene>
    <name evidence="2" type="ORF">PsYK624_088830</name>
</gene>
<comment type="caution">
    <text evidence="2">The sequence shown here is derived from an EMBL/GenBank/DDBJ whole genome shotgun (WGS) entry which is preliminary data.</text>
</comment>
<feature type="region of interest" description="Disordered" evidence="1">
    <location>
        <begin position="92"/>
        <end position="113"/>
    </location>
</feature>
<feature type="region of interest" description="Disordered" evidence="1">
    <location>
        <begin position="513"/>
        <end position="537"/>
    </location>
</feature>
<proteinExistence type="predicted"/>
<dbReference type="AlphaFoldDB" id="A0A9P3LG54"/>
<reference evidence="2 3" key="1">
    <citation type="submission" date="2021-08" db="EMBL/GenBank/DDBJ databases">
        <title>Draft Genome Sequence of Phanerochaete sordida strain YK-624.</title>
        <authorList>
            <person name="Mori T."/>
            <person name="Dohra H."/>
            <person name="Suzuki T."/>
            <person name="Kawagishi H."/>
            <person name="Hirai H."/>
        </authorList>
    </citation>
    <scope>NUCLEOTIDE SEQUENCE [LARGE SCALE GENOMIC DNA]</scope>
    <source>
        <strain evidence="2 3">YK-624</strain>
    </source>
</reference>
<feature type="region of interest" description="Disordered" evidence="1">
    <location>
        <begin position="128"/>
        <end position="223"/>
    </location>
</feature>
<evidence type="ECO:0000313" key="3">
    <source>
        <dbReference type="Proteomes" id="UP000703269"/>
    </source>
</evidence>
<evidence type="ECO:0000313" key="2">
    <source>
        <dbReference type="EMBL" id="GJE92727.1"/>
    </source>
</evidence>
<protein>
    <submittedName>
        <fullName evidence="2">Uncharacterized protein</fullName>
    </submittedName>
</protein>
<sequence>MTLPPLAPATTPYFTSVLARVREAHPDFPLEPAILQSLLLCLIANGAEEPTRGVPQPCKHLILRTHADDVGLVLNLTTLILTTIFGFPTNKYKAKAEGPTPARRGLDVPGAPEHPADILRRIFIREKHTRHGSSADARHRARRSASGQHARRSSTLPATSPTDSGFFPPSVPASFSPSGMSSSLPSPLPTPTHSREGTADSQTDATSVASARRPPASPVSTLRMRPHAPRMQTEPIAVRRSVDAASFIEHARTQSQYTIGSLPCAVVAAGLEHVEVPAQRLLLRALQYRRVPLEAPMSGSLPDTSSDGALELPADFIMVYVCPLDPCERPAILETLLDRFAMSADIAVALPVRQAYTAFRSSVNTPLSASFNSLSPRMQMSALHPLDTPPVSPSPRLRPLPLGSTPQLNMSSATPVITPDELAHLRQLVRPVPPVLPPPSDDAEPAEAYTFVHQSLELYLADLFAAARHHPLLDGGLLTLRAHRDAAALVRAHRVLAGGSLGAELVCAVAAAPAAPSTRASESAADDDSDEARTEDAHAWGAADDAWLGAELRAGRRKASSVRSVEVRVEGPEHSAPPTPTPTPQADGRRRDTPGVPHAAFASRESFAPTGSFLSPLPLAPEVWDASEVDVGRVFPRVVSHRLRVRTGPDDEILGSIMHPAVREVPAQGEAVKAQPERKTVKQIVVGILADV</sequence>
<evidence type="ECO:0000256" key="1">
    <source>
        <dbReference type="SAM" id="MobiDB-lite"/>
    </source>
</evidence>
<keyword evidence="3" id="KW-1185">Reference proteome</keyword>
<accession>A0A9P3LG54</accession>
<feature type="region of interest" description="Disordered" evidence="1">
    <location>
        <begin position="559"/>
        <end position="595"/>
    </location>
</feature>
<feature type="compositionally biased region" description="Polar residues" evidence="1">
    <location>
        <begin position="199"/>
        <end position="209"/>
    </location>
</feature>